<gene>
    <name evidence="1" type="ORF">GWK10_00995</name>
</gene>
<name>A0A6M0CDB1_9FLAO</name>
<reference evidence="1 2" key="1">
    <citation type="submission" date="2020-01" db="EMBL/GenBank/DDBJ databases">
        <title>Spongiivirga citrea KCTC 32990T.</title>
        <authorList>
            <person name="Wang G."/>
        </authorList>
    </citation>
    <scope>NUCLEOTIDE SEQUENCE [LARGE SCALE GENOMIC DNA]</scope>
    <source>
        <strain evidence="1 2">KCTC 32990</strain>
    </source>
</reference>
<accession>A0A6M0CDB1</accession>
<keyword evidence="2" id="KW-1185">Reference proteome</keyword>
<dbReference type="Proteomes" id="UP000474296">
    <property type="component" value="Unassembled WGS sequence"/>
</dbReference>
<organism evidence="1 2">
    <name type="scientific">Spongiivirga citrea</name>
    <dbReference type="NCBI Taxonomy" id="1481457"/>
    <lineage>
        <taxon>Bacteria</taxon>
        <taxon>Pseudomonadati</taxon>
        <taxon>Bacteroidota</taxon>
        <taxon>Flavobacteriia</taxon>
        <taxon>Flavobacteriales</taxon>
        <taxon>Flavobacteriaceae</taxon>
        <taxon>Spongiivirga</taxon>
    </lineage>
</organism>
<evidence type="ECO:0000313" key="1">
    <source>
        <dbReference type="EMBL" id="NER15765.1"/>
    </source>
</evidence>
<dbReference type="RefSeq" id="WP_164029034.1">
    <property type="nucleotide sequence ID" value="NZ_JAABOQ010000001.1"/>
</dbReference>
<sequence length="71" mass="8178">MKKSQLCRVGATKVASDLGWPLAELKRKYQLFWEKSYSMEQTDAGLSDFFAHEANKILRSLKKYESATFSI</sequence>
<dbReference type="AlphaFoldDB" id="A0A6M0CDB1"/>
<protein>
    <submittedName>
        <fullName evidence="1">Uncharacterized protein</fullName>
    </submittedName>
</protein>
<dbReference type="EMBL" id="JAABOQ010000001">
    <property type="protein sequence ID" value="NER15765.1"/>
    <property type="molecule type" value="Genomic_DNA"/>
</dbReference>
<comment type="caution">
    <text evidence="1">The sequence shown here is derived from an EMBL/GenBank/DDBJ whole genome shotgun (WGS) entry which is preliminary data.</text>
</comment>
<proteinExistence type="predicted"/>
<evidence type="ECO:0000313" key="2">
    <source>
        <dbReference type="Proteomes" id="UP000474296"/>
    </source>
</evidence>